<dbReference type="Pfam" id="PF00102">
    <property type="entry name" value="Y_phosphatase"/>
    <property type="match status" value="1"/>
</dbReference>
<dbReference type="OrthoDB" id="6272991at2759"/>
<protein>
    <submittedName>
        <fullName evidence="3">Protein-tyrosine phosphatase</fullName>
    </submittedName>
</protein>
<dbReference type="PANTHER" id="PTHR19134:SF449">
    <property type="entry name" value="TYROSINE-PROTEIN PHOSPHATASE 1"/>
    <property type="match status" value="1"/>
</dbReference>
<dbReference type="SMART" id="SM00194">
    <property type="entry name" value="PTPc"/>
    <property type="match status" value="1"/>
</dbReference>
<name>A0A8J6B5J0_9EUKA</name>
<dbReference type="InterPro" id="IPR029021">
    <property type="entry name" value="Prot-tyrosine_phosphatase-like"/>
</dbReference>
<keyword evidence="4" id="KW-1185">Reference proteome</keyword>
<dbReference type="PANTHER" id="PTHR19134">
    <property type="entry name" value="RECEPTOR-TYPE TYROSINE-PROTEIN PHOSPHATASE"/>
    <property type="match status" value="1"/>
</dbReference>
<sequence length="324" mass="36787">MSGWAKIFGPFPYRADGYSISTEDRQRYTKEFTKLMEQDYMNNSYSSRKYTAAHADENVDTNRYLNALPLDSTRVVLPEPSPSDYINASKVQLDDSYVCCQAPLDIPTEHAKFWLMLLAEHITVVVMLTAVEEGGKEKASRYWPESRNTPLELPIGSEVITVKLIRDHFILGDILVRRMSVTFRGRSREICQVQFLGWPDCDVPDGEKLANLVGIADAHHTRLGRQGCHKGAKPCQAVHCSAGVGRTGTYVLVREIIRRFRADPFPLEAEFDVKAMVAKLRSQRNPLMVQTVGQYSFLHLFVRQYRVVAEHVRAVQNALRPSPK</sequence>
<dbReference type="InterPro" id="IPR003595">
    <property type="entry name" value="Tyr_Pase_cat"/>
</dbReference>
<dbReference type="InterPro" id="IPR050348">
    <property type="entry name" value="Protein-Tyr_Phosphatase"/>
</dbReference>
<dbReference type="PRINTS" id="PR00700">
    <property type="entry name" value="PRTYPHPHTASE"/>
</dbReference>
<dbReference type="CDD" id="cd00047">
    <property type="entry name" value="PTPc"/>
    <property type="match status" value="1"/>
</dbReference>
<evidence type="ECO:0000259" key="2">
    <source>
        <dbReference type="PROSITE" id="PS50056"/>
    </source>
</evidence>
<accession>A0A8J6B5J0</accession>
<reference evidence="3" key="1">
    <citation type="submission" date="2021-05" db="EMBL/GenBank/DDBJ databases">
        <title>A free-living protist that lacks canonical eukaryotic 1 DNA replication and segregation systems.</title>
        <authorList>
            <person name="Salas-Leiva D.E."/>
            <person name="Tromer E.C."/>
            <person name="Curtis B.A."/>
            <person name="Jerlstrom-Hultqvist J."/>
            <person name="Kolisko M."/>
            <person name="Yi Z."/>
            <person name="Salas-Leiva J.S."/>
            <person name="Gallot-Lavallee L."/>
            <person name="Kops G.J.P.L."/>
            <person name="Archibald J.M."/>
            <person name="Simpson A.G.B."/>
            <person name="Roger A.J."/>
        </authorList>
    </citation>
    <scope>NUCLEOTIDE SEQUENCE</scope>
    <source>
        <strain evidence="3">BICM</strain>
    </source>
</reference>
<evidence type="ECO:0000259" key="1">
    <source>
        <dbReference type="PROSITE" id="PS50055"/>
    </source>
</evidence>
<dbReference type="SMART" id="SM00404">
    <property type="entry name" value="PTPc_motif"/>
    <property type="match status" value="1"/>
</dbReference>
<dbReference type="EMBL" id="JAHDYR010000007">
    <property type="protein sequence ID" value="KAG9396108.1"/>
    <property type="molecule type" value="Genomic_DNA"/>
</dbReference>
<gene>
    <name evidence="3" type="ORF">J8273_2460</name>
</gene>
<feature type="domain" description="Tyrosine-protein phosphatase" evidence="1">
    <location>
        <begin position="28"/>
        <end position="305"/>
    </location>
</feature>
<dbReference type="Proteomes" id="UP000717585">
    <property type="component" value="Unassembled WGS sequence"/>
</dbReference>
<evidence type="ECO:0000313" key="4">
    <source>
        <dbReference type="Proteomes" id="UP000717585"/>
    </source>
</evidence>
<dbReference type="PROSITE" id="PS50056">
    <property type="entry name" value="TYR_PHOSPHATASE_2"/>
    <property type="match status" value="1"/>
</dbReference>
<dbReference type="InterPro" id="IPR000242">
    <property type="entry name" value="PTP_cat"/>
</dbReference>
<dbReference type="AlphaFoldDB" id="A0A8J6B5J0"/>
<dbReference type="InterPro" id="IPR000387">
    <property type="entry name" value="Tyr_Pase_dom"/>
</dbReference>
<dbReference type="Gene3D" id="3.90.190.10">
    <property type="entry name" value="Protein tyrosine phosphatase superfamily"/>
    <property type="match status" value="1"/>
</dbReference>
<feature type="domain" description="Tyrosine specific protein phosphatases" evidence="2">
    <location>
        <begin position="210"/>
        <end position="296"/>
    </location>
</feature>
<dbReference type="PROSITE" id="PS50055">
    <property type="entry name" value="TYR_PHOSPHATASE_PTP"/>
    <property type="match status" value="1"/>
</dbReference>
<evidence type="ECO:0000313" key="3">
    <source>
        <dbReference type="EMBL" id="KAG9396108.1"/>
    </source>
</evidence>
<comment type="caution">
    <text evidence="3">The sequence shown here is derived from an EMBL/GenBank/DDBJ whole genome shotgun (WGS) entry which is preliminary data.</text>
</comment>
<proteinExistence type="predicted"/>
<dbReference type="SUPFAM" id="SSF52799">
    <property type="entry name" value="(Phosphotyrosine protein) phosphatases II"/>
    <property type="match status" value="1"/>
</dbReference>
<dbReference type="InterPro" id="IPR016130">
    <property type="entry name" value="Tyr_Pase_AS"/>
</dbReference>
<organism evidence="3 4">
    <name type="scientific">Carpediemonas membranifera</name>
    <dbReference type="NCBI Taxonomy" id="201153"/>
    <lineage>
        <taxon>Eukaryota</taxon>
        <taxon>Metamonada</taxon>
        <taxon>Carpediemonas-like organisms</taxon>
        <taxon>Carpediemonas</taxon>
    </lineage>
</organism>
<dbReference type="PROSITE" id="PS00383">
    <property type="entry name" value="TYR_PHOSPHATASE_1"/>
    <property type="match status" value="1"/>
</dbReference>
<dbReference type="GO" id="GO:0004725">
    <property type="term" value="F:protein tyrosine phosphatase activity"/>
    <property type="evidence" value="ECO:0007669"/>
    <property type="project" value="InterPro"/>
</dbReference>